<dbReference type="GO" id="GO:0005198">
    <property type="term" value="F:structural molecule activity"/>
    <property type="evidence" value="ECO:0007669"/>
    <property type="project" value="InterPro"/>
</dbReference>
<evidence type="ECO:0000313" key="11">
    <source>
        <dbReference type="EMBL" id="UBB42307.1"/>
    </source>
</evidence>
<evidence type="ECO:0000256" key="1">
    <source>
        <dbReference type="ARBA" id="ARBA00007642"/>
    </source>
</evidence>
<keyword evidence="6 9" id="KW-0543">Viral nucleoprotein</keyword>
<keyword evidence="12" id="KW-1185">Reference proteome</keyword>
<evidence type="ECO:0000256" key="8">
    <source>
        <dbReference type="ARBA" id="ARBA00023274"/>
    </source>
</evidence>
<keyword evidence="2 9" id="KW-1139">Helical capsid protein</keyword>
<evidence type="ECO:0000256" key="7">
    <source>
        <dbReference type="ARBA" id="ARBA00023200"/>
    </source>
</evidence>
<proteinExistence type="inferred from homology"/>
<dbReference type="InterPro" id="IPR002021">
    <property type="entry name" value="Paramyx_ncap"/>
</dbReference>
<dbReference type="Proteomes" id="UP001255834">
    <property type="component" value="Segment"/>
</dbReference>
<feature type="compositionally biased region" description="Basic and acidic residues" evidence="10">
    <location>
        <begin position="510"/>
        <end position="523"/>
    </location>
</feature>
<comment type="subcellular location">
    <subcellularLocation>
        <location evidence="9">Virion</location>
    </subcellularLocation>
    <subcellularLocation>
        <location evidence="9">Host cytoplasm</location>
    </subcellularLocation>
</comment>
<evidence type="ECO:0000256" key="4">
    <source>
        <dbReference type="ARBA" id="ARBA00022844"/>
    </source>
</evidence>
<comment type="similarity">
    <text evidence="1 9">Belongs to the paramyxoviruses nucleocapsid family.</text>
</comment>
<comment type="function">
    <text evidence="9">Forms the helical nucleocapsid (NC), protecting the genome from nucleases.</text>
</comment>
<evidence type="ECO:0000256" key="5">
    <source>
        <dbReference type="ARBA" id="ARBA00022884"/>
    </source>
</evidence>
<keyword evidence="3 9" id="KW-0167">Capsid protein</keyword>
<dbReference type="Pfam" id="PF00973">
    <property type="entry name" value="Paramyxo_ncap"/>
    <property type="match status" value="1"/>
</dbReference>
<feature type="region of interest" description="Disordered" evidence="10">
    <location>
        <begin position="398"/>
        <end position="530"/>
    </location>
</feature>
<keyword evidence="5 9" id="KW-0694">RNA-binding</keyword>
<feature type="compositionally biased region" description="Basic and acidic residues" evidence="10">
    <location>
        <begin position="471"/>
        <end position="485"/>
    </location>
</feature>
<dbReference type="GO" id="GO:0030430">
    <property type="term" value="C:host cell cytoplasm"/>
    <property type="evidence" value="ECO:0007669"/>
    <property type="project" value="UniProtKB-SubCell"/>
</dbReference>
<name>A0AAE9BVK5_9MONO</name>
<dbReference type="GO" id="GO:0019029">
    <property type="term" value="C:helical viral capsid"/>
    <property type="evidence" value="ECO:0007669"/>
    <property type="project" value="UniProtKB-KW"/>
</dbReference>
<evidence type="ECO:0000256" key="9">
    <source>
        <dbReference type="RuleBase" id="RU361245"/>
    </source>
</evidence>
<keyword evidence="7 9" id="KW-1035">Host cytoplasm</keyword>
<protein>
    <recommendedName>
        <fullName evidence="9">Nucleocapsid</fullName>
    </recommendedName>
    <alternativeName>
        <fullName evidence="9">Nucleocapsid protein</fullName>
    </alternativeName>
</protein>
<evidence type="ECO:0000256" key="6">
    <source>
        <dbReference type="ARBA" id="ARBA00023086"/>
    </source>
</evidence>
<dbReference type="GO" id="GO:1990904">
    <property type="term" value="C:ribonucleoprotein complex"/>
    <property type="evidence" value="ECO:0007669"/>
    <property type="project" value="UniProtKB-KW"/>
</dbReference>
<evidence type="ECO:0000256" key="2">
    <source>
        <dbReference type="ARBA" id="ARBA00022497"/>
    </source>
</evidence>
<dbReference type="GO" id="GO:0019013">
    <property type="term" value="C:viral nucleocapsid"/>
    <property type="evidence" value="ECO:0007669"/>
    <property type="project" value="UniProtKB-KW"/>
</dbReference>
<dbReference type="GO" id="GO:0003723">
    <property type="term" value="F:RNA binding"/>
    <property type="evidence" value="ECO:0007669"/>
    <property type="project" value="UniProtKB-KW"/>
</dbReference>
<reference evidence="11" key="1">
    <citation type="submission" date="2021-05" db="EMBL/GenBank/DDBJ databases">
        <title>Comparation of mammalian active virome structures and with host-virus interactions in sympatric communities.</title>
        <authorList>
            <person name="Tan Z."/>
            <person name="Nie F.-Y."/>
            <person name="Zhang Y.-Z."/>
        </authorList>
    </citation>
    <scope>NUCLEOTIDE SEQUENCE</scope>
    <source>
        <strain evidence="11">LQS_zhenmao</strain>
    </source>
</reference>
<organism evidence="11 12">
    <name type="scientific">Longquan Niviventer fulvescens jeilongvirus 2</name>
    <dbReference type="NCBI Taxonomy" id="2877482"/>
    <lineage>
        <taxon>Viruses</taxon>
        <taxon>Riboviria</taxon>
        <taxon>Orthornavirae</taxon>
        <taxon>Negarnaviricota</taxon>
        <taxon>Haploviricotina</taxon>
        <taxon>Monjiviricetes</taxon>
        <taxon>Mononegavirales</taxon>
        <taxon>Paramyxoviridae</taxon>
        <taxon>Orthoparamyxovirinae</taxon>
        <taxon>Jeilongvirus</taxon>
        <taxon>Jeilongvirus lishuiense</taxon>
    </lineage>
</organism>
<feature type="compositionally biased region" description="Polar residues" evidence="10">
    <location>
        <begin position="461"/>
        <end position="470"/>
    </location>
</feature>
<keyword evidence="4 9" id="KW-0946">Virion</keyword>
<evidence type="ECO:0000256" key="3">
    <source>
        <dbReference type="ARBA" id="ARBA00022561"/>
    </source>
</evidence>
<keyword evidence="8 9" id="KW-0687">Ribonucleoprotein</keyword>
<sequence length="530" mass="58965">MSKLGGILDEFRAFKNNPPKRSGLATPLQGLRKNVVVPVPVMRDPVKRFNFMTLCLQLVWSARSSGAFITGAFMSLLSMFAENPGSMIRGLVNDPDIDVQLAEISDVTNDRVVLATRGRGMEKYETEIYAMAEARPEGEASSYPYQVKNYQKILPKSTEDLQLAIQTVTAQIWILLTKAVTAIDTARDSEARRWIKYEQQRRADAEYKLSDAWLNFARIRIASDLAIRRYMVEILINANKAPSPKARVIELICDIGNYVSEAGMAGFFLTIKYGIETKYPALALNELQADLATVLSLMRCYVELGERAPYMVILEDSVQTKFSPGAYPLLWSYAMGVGCVLDRAVNNLKDSRNYLEQNFYNLGIAMVEKMEGSVNRQITQDLGLTEDQIAEVKELVRLESEGGSAGTRQGPRKSQSSGKFDPTSVDPVVPDSDEEESDDDTKRRPKPKSRGAAPRTVTAYPGSTYSPDTTSRTDGKKPTKAESAEMRNQLAGILKAKPKDQTMTAEEEEEARRKYSEGTRSSDDMSAINS</sequence>
<dbReference type="EMBL" id="MZ328280">
    <property type="protein sequence ID" value="UBB42307.1"/>
    <property type="molecule type" value="Viral_cRNA"/>
</dbReference>
<accession>A0AAE9BVK5</accession>
<comment type="subunit">
    <text evidence="9">Homomultimer; forms the nucleocapsid. Binds to the viral genomic RNA. N0 interacts with the phosphoprotein (via N-terminus); this interaction allows P to chaperon N0 to avoid N polymerization before encapsidation. Interacts as N-RNA template with the phosphoprotein (via C-terminus); this interaction positions the polymerase on the template.</text>
</comment>
<evidence type="ECO:0000256" key="10">
    <source>
        <dbReference type="SAM" id="MobiDB-lite"/>
    </source>
</evidence>
<evidence type="ECO:0000313" key="12">
    <source>
        <dbReference type="Proteomes" id="UP001255834"/>
    </source>
</evidence>
<feature type="compositionally biased region" description="Low complexity" evidence="10">
    <location>
        <begin position="421"/>
        <end position="430"/>
    </location>
</feature>